<evidence type="ECO:0000256" key="10">
    <source>
        <dbReference type="ARBA" id="ARBA00023049"/>
    </source>
</evidence>
<sequence length="995" mass="112494">DRKFGQKAQTVEATDIILSLLRQNLSSARTFAPCLWILQLSASSISTATILGSNGALEMLFKLVTPYTKKHTRKVKAAVDALAALLKSKLNCQRAVSSGYVYGLLKIYQEWHRCDSSDSYVVIRRALLRCLKHVTHIRNGRKAFLNASGMKILLTTSQACLSNRSPDLLIDAATQIMRKCYPKCPLPLTMKTSSYSFPLPGAGPAAPQKTPVPEVYNSDEEGEEEEADSENEETENKEEDDDLETDLNKLRVKPKLDRSLEELKQYERLCPELLESFQELESESEDSSEDDLPSPRPRSSRIIPSSGVSAREPWTAKDQSPLVVERGSAVLRPGLSVGADEEADGATSGHSRSERRPAPKEAPCLHAGNNGPGHAYASKSTAEDERLEASTFHRQCTKTLSQSNNRDGGEENQAIVAKLLERHKGNVLFHDPRVYTAMAAKTQSIADYGVLAFPDFWGHFPPPFKQQMLERKSGVQTMKIFEDVQRLTNPEDVLNKVVFSLDETSPPKDLEEADSLKFFSRFESGNLRKAIQVRRFEYDLILNSDVNCSGHPQWFYFEVSRMKAGVPYRFNIINCEKANSQFNYGMQPTVFSVCEALRGTPHWFRAGTHISYYKNHYFQSVAASGRQRRQSYYTLTFTVTFPHPEDVCYVAYHYPYTYSTLLTHLYLLEKSLNPKKVYFRHHVLCDTLGGNRCPLVTITSAPKSKHWQNLHQFRNRPYLVLTARVHPGESNASWVMKGTLEFLTSDDPVAVTLRETYIVKVIPMLNPDGVINGNHRCSLSGEDLNRQWSHPDPVLHPTIYHAKGLLQYLTTTGKPPLVFCDYHGHSRKKNVFLYGCSVKETFWQSQSPVDTSILKEDVGYRTLAKILDQVAPAFVLNSCSFLVEKSRASTARVVVWREVGVLRSYTMESTYCGCNQGRYEASCSREYDPRDRRPSLLKLYTGFQIGTEELEEMGAKFCFGLLLLKKRSLPYNKQLLCHVPSLLDLEDEPLDQRSI</sequence>
<dbReference type="STRING" id="7897.ENSLACP00000017637"/>
<dbReference type="EMBL" id="AFYH01052917">
    <property type="status" value="NOT_ANNOTATED_CDS"/>
    <property type="molecule type" value="Genomic_DNA"/>
</dbReference>
<gene>
    <name evidence="17" type="primary">AGBL1</name>
</gene>
<evidence type="ECO:0000256" key="7">
    <source>
        <dbReference type="ARBA" id="ARBA00022723"/>
    </source>
</evidence>
<dbReference type="GO" id="GO:0006508">
    <property type="term" value="P:proteolysis"/>
    <property type="evidence" value="ECO:0007669"/>
    <property type="project" value="UniProtKB-KW"/>
</dbReference>
<reference evidence="17" key="2">
    <citation type="submission" date="2025-08" db="UniProtKB">
        <authorList>
            <consortium name="Ensembl"/>
        </authorList>
    </citation>
    <scope>IDENTIFICATION</scope>
</reference>
<dbReference type="HOGENOM" id="CLU_007391_0_0_1"/>
<dbReference type="EMBL" id="AFYH01052919">
    <property type="status" value="NOT_ANNOTATED_CDS"/>
    <property type="molecule type" value="Genomic_DNA"/>
</dbReference>
<keyword evidence="18" id="KW-1185">Reference proteome</keyword>
<dbReference type="GO" id="GO:0004181">
    <property type="term" value="F:metallocarboxypeptidase activity"/>
    <property type="evidence" value="ECO:0007669"/>
    <property type="project" value="InterPro"/>
</dbReference>
<dbReference type="InterPro" id="IPR016024">
    <property type="entry name" value="ARM-type_fold"/>
</dbReference>
<proteinExistence type="inferred from homology"/>
<dbReference type="InterPro" id="IPR033852">
    <property type="entry name" value="CBPC1/4"/>
</dbReference>
<evidence type="ECO:0000259" key="16">
    <source>
        <dbReference type="PROSITE" id="PS52035"/>
    </source>
</evidence>
<comment type="similarity">
    <text evidence="3 14">Belongs to the peptidase M14 family.</text>
</comment>
<dbReference type="CDD" id="cd06906">
    <property type="entry name" value="M14_Nna1"/>
    <property type="match status" value="1"/>
</dbReference>
<accession>H3B6W6</accession>
<name>H3B6W6_LATCH</name>
<dbReference type="EMBL" id="AFYH01052921">
    <property type="status" value="NOT_ANNOTATED_CDS"/>
    <property type="molecule type" value="Genomic_DNA"/>
</dbReference>
<feature type="region of interest" description="Disordered" evidence="15">
    <location>
        <begin position="333"/>
        <end position="391"/>
    </location>
</feature>
<dbReference type="EMBL" id="AFYH01052926">
    <property type="status" value="NOT_ANNOTATED_CDS"/>
    <property type="molecule type" value="Genomic_DNA"/>
</dbReference>
<dbReference type="Gene3D" id="2.60.40.3120">
    <property type="match status" value="1"/>
</dbReference>
<dbReference type="Pfam" id="PF00246">
    <property type="entry name" value="Peptidase_M14"/>
    <property type="match status" value="1"/>
</dbReference>
<evidence type="ECO:0000256" key="4">
    <source>
        <dbReference type="ARBA" id="ARBA00022490"/>
    </source>
</evidence>
<evidence type="ECO:0000256" key="11">
    <source>
        <dbReference type="ARBA" id="ARBA00024524"/>
    </source>
</evidence>
<evidence type="ECO:0000313" key="18">
    <source>
        <dbReference type="Proteomes" id="UP000008672"/>
    </source>
</evidence>
<evidence type="ECO:0000256" key="3">
    <source>
        <dbReference type="ARBA" id="ARBA00005988"/>
    </source>
</evidence>
<evidence type="ECO:0000256" key="14">
    <source>
        <dbReference type="PROSITE-ProRule" id="PRU01379"/>
    </source>
</evidence>
<dbReference type="OMA" id="QYERLCP"/>
<comment type="catalytic activity">
    <reaction evidence="13">
        <text>(L-glutamyl)(n+1)-gamma-L-glutamyl-L-glutamyl-[protein] + H2O = (L-glutamyl)(n)-gamma-L-glutamyl-L-glutamyl-[protein] + L-glutamate</text>
        <dbReference type="Rhea" id="RHEA:60004"/>
        <dbReference type="Rhea" id="RHEA-COMP:15519"/>
        <dbReference type="Rhea" id="RHEA-COMP:15675"/>
        <dbReference type="ChEBI" id="CHEBI:15377"/>
        <dbReference type="ChEBI" id="CHEBI:29985"/>
        <dbReference type="ChEBI" id="CHEBI:143623"/>
    </reaction>
    <physiologicalReaction direction="left-to-right" evidence="13">
        <dbReference type="Rhea" id="RHEA:60005"/>
    </physiologicalReaction>
</comment>
<evidence type="ECO:0000256" key="1">
    <source>
        <dbReference type="ARBA" id="ARBA00001947"/>
    </source>
</evidence>
<evidence type="ECO:0000256" key="12">
    <source>
        <dbReference type="ARBA" id="ARBA00026108"/>
    </source>
</evidence>
<reference evidence="18" key="1">
    <citation type="submission" date="2011-08" db="EMBL/GenBank/DDBJ databases">
        <title>The draft genome of Latimeria chalumnae.</title>
        <authorList>
            <person name="Di Palma F."/>
            <person name="Alfoldi J."/>
            <person name="Johnson J."/>
            <person name="Berlin A."/>
            <person name="Gnerre S."/>
            <person name="Jaffe D."/>
            <person name="MacCallum I."/>
            <person name="Young S."/>
            <person name="Walker B.J."/>
            <person name="Lander E."/>
            <person name="Lindblad-Toh K."/>
        </authorList>
    </citation>
    <scope>NUCLEOTIDE SEQUENCE [LARGE SCALE GENOMIC DNA]</scope>
    <source>
        <strain evidence="18">Wild caught</strain>
    </source>
</reference>
<dbReference type="Pfam" id="PF18027">
    <property type="entry name" value="Pepdidase_M14_N"/>
    <property type="match status" value="1"/>
</dbReference>
<dbReference type="SUPFAM" id="SSF53187">
    <property type="entry name" value="Zn-dependent exopeptidases"/>
    <property type="match status" value="1"/>
</dbReference>
<dbReference type="eggNOG" id="KOG3641">
    <property type="taxonomic scope" value="Eukaryota"/>
</dbReference>
<organism evidence="17 18">
    <name type="scientific">Latimeria chalumnae</name>
    <name type="common">Coelacanth</name>
    <dbReference type="NCBI Taxonomy" id="7897"/>
    <lineage>
        <taxon>Eukaryota</taxon>
        <taxon>Metazoa</taxon>
        <taxon>Chordata</taxon>
        <taxon>Craniata</taxon>
        <taxon>Vertebrata</taxon>
        <taxon>Euteleostomi</taxon>
        <taxon>Coelacanthiformes</taxon>
        <taxon>Coelacanthidae</taxon>
        <taxon>Latimeria</taxon>
    </lineage>
</organism>
<dbReference type="Ensembl" id="ENSLACT00000017767.1">
    <property type="protein sequence ID" value="ENSLACP00000017637.1"/>
    <property type="gene ID" value="ENSLACG00000015534.1"/>
</dbReference>
<evidence type="ECO:0000256" key="6">
    <source>
        <dbReference type="ARBA" id="ARBA00022670"/>
    </source>
</evidence>
<dbReference type="Gene3D" id="1.25.10.10">
    <property type="entry name" value="Leucine-rich Repeat Variant"/>
    <property type="match status" value="1"/>
</dbReference>
<comment type="cofactor">
    <cofactor evidence="1">
        <name>Zn(2+)</name>
        <dbReference type="ChEBI" id="CHEBI:29105"/>
    </cofactor>
</comment>
<dbReference type="PANTHER" id="PTHR12756:SF5">
    <property type="entry name" value="CYTOSOLIC CARBOXYPEPTIDASE 4"/>
    <property type="match status" value="1"/>
</dbReference>
<dbReference type="PANTHER" id="PTHR12756">
    <property type="entry name" value="CYTOSOLIC CARBOXYPEPTIDASE"/>
    <property type="match status" value="1"/>
</dbReference>
<feature type="region of interest" description="Disordered" evidence="15">
    <location>
        <begin position="199"/>
        <end position="250"/>
    </location>
</feature>
<evidence type="ECO:0000256" key="5">
    <source>
        <dbReference type="ARBA" id="ARBA00022645"/>
    </source>
</evidence>
<feature type="domain" description="Peptidase M14" evidence="16">
    <location>
        <begin position="654"/>
        <end position="965"/>
    </location>
</feature>
<evidence type="ECO:0000256" key="13">
    <source>
        <dbReference type="ARBA" id="ARBA00029302"/>
    </source>
</evidence>
<keyword evidence="8" id="KW-0378">Hydrolase</keyword>
<feature type="compositionally biased region" description="Acidic residues" evidence="15">
    <location>
        <begin position="217"/>
        <end position="245"/>
    </location>
</feature>
<evidence type="ECO:0000256" key="8">
    <source>
        <dbReference type="ARBA" id="ARBA00022801"/>
    </source>
</evidence>
<dbReference type="GO" id="GO:0005829">
    <property type="term" value="C:cytosol"/>
    <property type="evidence" value="ECO:0007669"/>
    <property type="project" value="UniProtKB-SubCell"/>
</dbReference>
<evidence type="ECO:0000256" key="2">
    <source>
        <dbReference type="ARBA" id="ARBA00004514"/>
    </source>
</evidence>
<dbReference type="Proteomes" id="UP000008672">
    <property type="component" value="Unassembled WGS sequence"/>
</dbReference>
<dbReference type="EMBL" id="AFYH01052925">
    <property type="status" value="NOT_ANNOTATED_CDS"/>
    <property type="molecule type" value="Genomic_DNA"/>
</dbReference>
<dbReference type="PROSITE" id="PS52035">
    <property type="entry name" value="PEPTIDASE_M14"/>
    <property type="match status" value="1"/>
</dbReference>
<keyword evidence="10" id="KW-0482">Metalloprotease</keyword>
<dbReference type="GeneTree" id="ENSGT00940000160936"/>
<keyword evidence="7" id="KW-0479">Metal-binding</keyword>
<keyword evidence="5" id="KW-0121">Carboxypeptidase</keyword>
<dbReference type="InterPro" id="IPR011989">
    <property type="entry name" value="ARM-like"/>
</dbReference>
<dbReference type="InterPro" id="IPR040626">
    <property type="entry name" value="Pepdidase_M14_N"/>
</dbReference>
<dbReference type="InterPro" id="IPR000834">
    <property type="entry name" value="Peptidase_M14"/>
</dbReference>
<dbReference type="SUPFAM" id="SSF48371">
    <property type="entry name" value="ARM repeat"/>
    <property type="match status" value="1"/>
</dbReference>
<dbReference type="InterPro" id="IPR050821">
    <property type="entry name" value="Cytosolic_carboxypeptidase"/>
</dbReference>
<dbReference type="Bgee" id="ENSLACG00000015534">
    <property type="expression patterns" value="Expressed in chordate pharynx"/>
</dbReference>
<dbReference type="InParanoid" id="H3B6W6"/>
<feature type="active site" description="Proton donor/acceptor" evidence="14">
    <location>
        <position position="908"/>
    </location>
</feature>
<dbReference type="EMBL" id="AFYH01052920">
    <property type="status" value="NOT_ANNOTATED_CDS"/>
    <property type="molecule type" value="Genomic_DNA"/>
</dbReference>
<comment type="subcellular location">
    <subcellularLocation>
        <location evidence="2">Cytoplasm</location>
        <location evidence="2">Cytosol</location>
    </subcellularLocation>
</comment>
<dbReference type="Gene3D" id="3.40.630.10">
    <property type="entry name" value="Zn peptidases"/>
    <property type="match status" value="1"/>
</dbReference>
<reference evidence="17" key="3">
    <citation type="submission" date="2025-09" db="UniProtKB">
        <authorList>
            <consortium name="Ensembl"/>
        </authorList>
    </citation>
    <scope>IDENTIFICATION</scope>
</reference>
<dbReference type="AlphaFoldDB" id="H3B6W6"/>
<dbReference type="EMBL" id="AFYH01052924">
    <property type="status" value="NOT_ANNOTATED_CDS"/>
    <property type="molecule type" value="Genomic_DNA"/>
</dbReference>
<dbReference type="EMBL" id="AFYH01052918">
    <property type="status" value="NOT_ANNOTATED_CDS"/>
    <property type="molecule type" value="Genomic_DNA"/>
</dbReference>
<comment type="catalytic activity">
    <reaction evidence="11">
        <text>C-terminal L-alpha-aminoacyl-L-glutamyl-L-glutamyl-[tubulin] + H2O = C-terminal L-alpha-aminoacyl-L-glutamyl-[tubulin] + L-glutamate</text>
        <dbReference type="Rhea" id="RHEA:63792"/>
        <dbReference type="Rhea" id="RHEA-COMP:16435"/>
        <dbReference type="Rhea" id="RHEA-COMP:16436"/>
        <dbReference type="ChEBI" id="CHEBI:15377"/>
        <dbReference type="ChEBI" id="CHEBI:29985"/>
        <dbReference type="ChEBI" id="CHEBI:149555"/>
        <dbReference type="ChEBI" id="CHEBI:149556"/>
        <dbReference type="EC" id="3.4.17.24"/>
    </reaction>
    <physiologicalReaction direction="left-to-right" evidence="11">
        <dbReference type="Rhea" id="RHEA:63793"/>
    </physiologicalReaction>
</comment>
<dbReference type="Pfam" id="PF25571">
    <property type="entry name" value="TPR_CCP1_N"/>
    <property type="match status" value="1"/>
</dbReference>
<dbReference type="FunCoup" id="H3B6W6">
    <property type="interactions" value="12"/>
</dbReference>
<feature type="region of interest" description="Disordered" evidence="15">
    <location>
        <begin position="278"/>
        <end position="321"/>
    </location>
</feature>
<dbReference type="EC" id="3.4.17.24" evidence="12"/>
<dbReference type="EMBL" id="AFYH01052923">
    <property type="status" value="NOT_ANNOTATED_CDS"/>
    <property type="molecule type" value="Genomic_DNA"/>
</dbReference>
<keyword evidence="4" id="KW-0963">Cytoplasm</keyword>
<feature type="compositionally biased region" description="Acidic residues" evidence="15">
    <location>
        <begin position="278"/>
        <end position="292"/>
    </location>
</feature>
<dbReference type="GO" id="GO:0008270">
    <property type="term" value="F:zinc ion binding"/>
    <property type="evidence" value="ECO:0007669"/>
    <property type="project" value="InterPro"/>
</dbReference>
<evidence type="ECO:0000256" key="15">
    <source>
        <dbReference type="SAM" id="MobiDB-lite"/>
    </source>
</evidence>
<keyword evidence="9" id="KW-0862">Zinc</keyword>
<keyword evidence="6" id="KW-0645">Protease</keyword>
<dbReference type="EMBL" id="AFYH01052922">
    <property type="status" value="NOT_ANNOTATED_CDS"/>
    <property type="molecule type" value="Genomic_DNA"/>
</dbReference>
<evidence type="ECO:0000313" key="17">
    <source>
        <dbReference type="Ensembl" id="ENSLACP00000017637.1"/>
    </source>
</evidence>
<protein>
    <recommendedName>
        <fullName evidence="12">tubulin-glutamate carboxypeptidase</fullName>
        <ecNumber evidence="12">3.4.17.24</ecNumber>
    </recommendedName>
</protein>
<evidence type="ECO:0000256" key="9">
    <source>
        <dbReference type="ARBA" id="ARBA00022833"/>
    </source>
</evidence>